<dbReference type="AlphaFoldDB" id="A0AAJ0FBC8"/>
<protein>
    <submittedName>
        <fullName evidence="2">Uncharacterized protein</fullName>
    </submittedName>
</protein>
<proteinExistence type="predicted"/>
<accession>A0AAJ0FBC8</accession>
<feature type="region of interest" description="Disordered" evidence="1">
    <location>
        <begin position="1"/>
        <end position="31"/>
    </location>
</feature>
<evidence type="ECO:0000313" key="2">
    <source>
        <dbReference type="EMBL" id="KAK1755219.1"/>
    </source>
</evidence>
<sequence length="328" mass="37831">MPDWACARSTSHCSTESSRHPAEPTRSDEHRPRQKFLDLPLEIRLEIYGWVHRMHLVEEAELCPWYPTPRYSAYFLAPIIPTVVWREGDNSKTYLLKRNHHPDRQKVLIENLLSPHRPIGYVPSTLLRACKQVYDECRLLPFHENEFVFVTWFSSGLSAARAFVRGLQPWQRANMRYARLEMQGRDIGDGGRLAVWDELCGYWAGGMRGLRIKIAFEEMQPVDDDDKGAVWWPLGRSAPVSWTRERFGWVSGLARMAELRSLEVELVGIEALTDAERVEWCLALEAQLKDANARTRTSRTRVSVVSVKKKVDDGAKSAETREKRKLSV</sequence>
<dbReference type="PANTHER" id="PTHR38790">
    <property type="entry name" value="2EXR DOMAIN-CONTAINING PROTEIN-RELATED"/>
    <property type="match status" value="1"/>
</dbReference>
<reference evidence="2" key="1">
    <citation type="submission" date="2023-06" db="EMBL/GenBank/DDBJ databases">
        <title>Genome-scale phylogeny and comparative genomics of the fungal order Sordariales.</title>
        <authorList>
            <consortium name="Lawrence Berkeley National Laboratory"/>
            <person name="Hensen N."/>
            <person name="Bonometti L."/>
            <person name="Westerberg I."/>
            <person name="Brannstrom I.O."/>
            <person name="Guillou S."/>
            <person name="Cros-Aarteil S."/>
            <person name="Calhoun S."/>
            <person name="Haridas S."/>
            <person name="Kuo A."/>
            <person name="Mondo S."/>
            <person name="Pangilinan J."/>
            <person name="Riley R."/>
            <person name="Labutti K."/>
            <person name="Andreopoulos B."/>
            <person name="Lipzen A."/>
            <person name="Chen C."/>
            <person name="Yanf M."/>
            <person name="Daum C."/>
            <person name="Ng V."/>
            <person name="Clum A."/>
            <person name="Steindorff A."/>
            <person name="Ohm R."/>
            <person name="Martin F."/>
            <person name="Silar P."/>
            <person name="Natvig D."/>
            <person name="Lalanne C."/>
            <person name="Gautier V."/>
            <person name="Ament-Velasquez S.L."/>
            <person name="Kruys A."/>
            <person name="Hutchinson M.I."/>
            <person name="Powell A.J."/>
            <person name="Barry K."/>
            <person name="Miller A.N."/>
            <person name="Grigoriev I.V."/>
            <person name="Debuchy R."/>
            <person name="Gladieux P."/>
            <person name="Thoren M.H."/>
            <person name="Johannesson H."/>
        </authorList>
    </citation>
    <scope>NUCLEOTIDE SEQUENCE</scope>
    <source>
        <strain evidence="2">PSN4</strain>
    </source>
</reference>
<dbReference type="PANTHER" id="PTHR38790:SF4">
    <property type="entry name" value="2EXR DOMAIN-CONTAINING PROTEIN"/>
    <property type="match status" value="1"/>
</dbReference>
<dbReference type="Proteomes" id="UP001239445">
    <property type="component" value="Unassembled WGS sequence"/>
</dbReference>
<gene>
    <name evidence="2" type="ORF">QBC47DRAFT_461280</name>
</gene>
<name>A0AAJ0FBC8_9PEZI</name>
<feature type="compositionally biased region" description="Basic and acidic residues" evidence="1">
    <location>
        <begin position="17"/>
        <end position="31"/>
    </location>
</feature>
<comment type="caution">
    <text evidence="2">The sequence shown here is derived from an EMBL/GenBank/DDBJ whole genome shotgun (WGS) entry which is preliminary data.</text>
</comment>
<dbReference type="EMBL" id="MU839834">
    <property type="protein sequence ID" value="KAK1755219.1"/>
    <property type="molecule type" value="Genomic_DNA"/>
</dbReference>
<evidence type="ECO:0000256" key="1">
    <source>
        <dbReference type="SAM" id="MobiDB-lite"/>
    </source>
</evidence>
<organism evidence="2 3">
    <name type="scientific">Echria macrotheca</name>
    <dbReference type="NCBI Taxonomy" id="438768"/>
    <lineage>
        <taxon>Eukaryota</taxon>
        <taxon>Fungi</taxon>
        <taxon>Dikarya</taxon>
        <taxon>Ascomycota</taxon>
        <taxon>Pezizomycotina</taxon>
        <taxon>Sordariomycetes</taxon>
        <taxon>Sordariomycetidae</taxon>
        <taxon>Sordariales</taxon>
        <taxon>Schizotheciaceae</taxon>
        <taxon>Echria</taxon>
    </lineage>
</organism>
<evidence type="ECO:0000313" key="3">
    <source>
        <dbReference type="Proteomes" id="UP001239445"/>
    </source>
</evidence>
<keyword evidence="3" id="KW-1185">Reference proteome</keyword>